<evidence type="ECO:0000313" key="1">
    <source>
        <dbReference type="EMBL" id="SMD43314.1"/>
    </source>
</evidence>
<dbReference type="Proteomes" id="UP000192333">
    <property type="component" value="Chromosome I"/>
</dbReference>
<dbReference type="EMBL" id="LT838813">
    <property type="protein sequence ID" value="SMD43314.1"/>
    <property type="molecule type" value="Genomic_DNA"/>
</dbReference>
<name>A0A1W2H3F8_9BACT</name>
<proteinExistence type="predicted"/>
<dbReference type="STRING" id="758820.SAMN00777080_1904"/>
<dbReference type="AlphaFoldDB" id="A0A1W2H3F8"/>
<organism evidence="1 2">
    <name type="scientific">Aquiflexum balticum DSM 16537</name>
    <dbReference type="NCBI Taxonomy" id="758820"/>
    <lineage>
        <taxon>Bacteria</taxon>
        <taxon>Pseudomonadati</taxon>
        <taxon>Bacteroidota</taxon>
        <taxon>Cytophagia</taxon>
        <taxon>Cytophagales</taxon>
        <taxon>Cyclobacteriaceae</taxon>
        <taxon>Aquiflexum</taxon>
    </lineage>
</organism>
<accession>A0A1W2H3F8</accession>
<keyword evidence="2" id="KW-1185">Reference proteome</keyword>
<protein>
    <submittedName>
        <fullName evidence="1">Uncharacterized protein</fullName>
    </submittedName>
</protein>
<evidence type="ECO:0000313" key="2">
    <source>
        <dbReference type="Proteomes" id="UP000192333"/>
    </source>
</evidence>
<gene>
    <name evidence="1" type="ORF">SAMN00777080_1904</name>
</gene>
<reference evidence="2" key="1">
    <citation type="submission" date="2017-04" db="EMBL/GenBank/DDBJ databases">
        <authorList>
            <person name="Varghese N."/>
            <person name="Submissions S."/>
        </authorList>
    </citation>
    <scope>NUCLEOTIDE SEQUENCE [LARGE SCALE GENOMIC DNA]</scope>
    <source>
        <strain evidence="2">DSM 16537</strain>
    </source>
</reference>
<sequence length="56" mass="6563">MNDGYRFNLAQNSNAEYSYLISICCPALSCLEIFKRYKQENELANQKMPIGKKIIW</sequence>